<sequence>MRVKHLQIASFFNDDFKLKFEDQFFPYSNTEFSIHFFRPSNARIELMCPQLKGILKQASCKVFLHNENFHLVILIELLQVKRQFPHVLLELKYKKMALLNEDIMWALIMLGQKYGEQLAININHQQTLNLTGLQGQLGVKSLFLDYEDKQALCIESLSKFKIEEEFRFIVGSKFEVIQSDYKCESPKRITMQCMCEFDVLINQIVDFMNGLCKYENIQVFELCDSIIIQPNPAIYKELIHKISTFANLTQLTLPLPSYEGVAEDIIEMLSSLKKLTTVKLYAALFTKNYTDKEVVYKVSGYAIDHMQKLRLIQFSLEQDIDVMGIPCNHRALPLEIVVDIKFEYRISVDPRFGLRKQVIKSNQ</sequence>
<comment type="caution">
    <text evidence="1">The sequence shown here is derived from an EMBL/GenBank/DDBJ whole genome shotgun (WGS) entry which is preliminary data.</text>
</comment>
<accession>A0A8J8NGF8</accession>
<evidence type="ECO:0000313" key="2">
    <source>
        <dbReference type="Proteomes" id="UP000785679"/>
    </source>
</evidence>
<keyword evidence="2" id="KW-1185">Reference proteome</keyword>
<dbReference type="EMBL" id="RRYP01017203">
    <property type="protein sequence ID" value="TNV74274.1"/>
    <property type="molecule type" value="Genomic_DNA"/>
</dbReference>
<gene>
    <name evidence="1" type="ORF">FGO68_gene12600</name>
</gene>
<proteinExistence type="predicted"/>
<organism evidence="1 2">
    <name type="scientific">Halteria grandinella</name>
    <dbReference type="NCBI Taxonomy" id="5974"/>
    <lineage>
        <taxon>Eukaryota</taxon>
        <taxon>Sar</taxon>
        <taxon>Alveolata</taxon>
        <taxon>Ciliophora</taxon>
        <taxon>Intramacronucleata</taxon>
        <taxon>Spirotrichea</taxon>
        <taxon>Stichotrichia</taxon>
        <taxon>Sporadotrichida</taxon>
        <taxon>Halteriidae</taxon>
        <taxon>Halteria</taxon>
    </lineage>
</organism>
<protein>
    <submittedName>
        <fullName evidence="1">Uncharacterized protein</fullName>
    </submittedName>
</protein>
<evidence type="ECO:0000313" key="1">
    <source>
        <dbReference type="EMBL" id="TNV74274.1"/>
    </source>
</evidence>
<reference evidence="1" key="1">
    <citation type="submission" date="2019-06" db="EMBL/GenBank/DDBJ databases">
        <authorList>
            <person name="Zheng W."/>
        </authorList>
    </citation>
    <scope>NUCLEOTIDE SEQUENCE</scope>
    <source>
        <strain evidence="1">QDHG01</strain>
    </source>
</reference>
<name>A0A8J8NGF8_HALGN</name>
<dbReference type="AlphaFoldDB" id="A0A8J8NGF8"/>
<dbReference type="Proteomes" id="UP000785679">
    <property type="component" value="Unassembled WGS sequence"/>
</dbReference>